<dbReference type="EMBL" id="BAAFJT010000008">
    <property type="protein sequence ID" value="GAB0192686.1"/>
    <property type="molecule type" value="Genomic_DNA"/>
</dbReference>
<sequence>MSMRKGFIGLRCCNLEANGAFSIEDADRGRRWRRGVLMNKKTPLLSCPQEAQDCAKPGATEQSLGLPSR</sequence>
<reference evidence="1 2" key="1">
    <citation type="submission" date="2024-06" db="EMBL/GenBank/DDBJ databases">
        <title>The draft genome of Grus japonensis, version 3.</title>
        <authorList>
            <person name="Nabeshima K."/>
            <person name="Suzuki S."/>
            <person name="Onuma M."/>
        </authorList>
    </citation>
    <scope>NUCLEOTIDE SEQUENCE [LARGE SCALE GENOMIC DNA]</scope>
    <source>
        <strain evidence="1 2">451A</strain>
    </source>
</reference>
<proteinExistence type="predicted"/>
<gene>
    <name evidence="1" type="ORF">GRJ2_001733900</name>
</gene>
<comment type="caution">
    <text evidence="1">The sequence shown here is derived from an EMBL/GenBank/DDBJ whole genome shotgun (WGS) entry which is preliminary data.</text>
</comment>
<name>A0ABC9X4S0_GRUJA</name>
<accession>A0ABC9X4S0</accession>
<evidence type="ECO:0000313" key="1">
    <source>
        <dbReference type="EMBL" id="GAB0192686.1"/>
    </source>
</evidence>
<dbReference type="Proteomes" id="UP001623348">
    <property type="component" value="Unassembled WGS sequence"/>
</dbReference>
<protein>
    <submittedName>
        <fullName evidence="1">Uncharacterized protein</fullName>
    </submittedName>
</protein>
<keyword evidence="2" id="KW-1185">Reference proteome</keyword>
<dbReference type="AlphaFoldDB" id="A0ABC9X4S0"/>
<organism evidence="1 2">
    <name type="scientific">Grus japonensis</name>
    <name type="common">Japanese crane</name>
    <name type="synonym">Red-crowned crane</name>
    <dbReference type="NCBI Taxonomy" id="30415"/>
    <lineage>
        <taxon>Eukaryota</taxon>
        <taxon>Metazoa</taxon>
        <taxon>Chordata</taxon>
        <taxon>Craniata</taxon>
        <taxon>Vertebrata</taxon>
        <taxon>Euteleostomi</taxon>
        <taxon>Archelosauria</taxon>
        <taxon>Archosauria</taxon>
        <taxon>Dinosauria</taxon>
        <taxon>Saurischia</taxon>
        <taxon>Theropoda</taxon>
        <taxon>Coelurosauria</taxon>
        <taxon>Aves</taxon>
        <taxon>Neognathae</taxon>
        <taxon>Neoaves</taxon>
        <taxon>Gruiformes</taxon>
        <taxon>Gruidae</taxon>
        <taxon>Grus</taxon>
    </lineage>
</organism>
<evidence type="ECO:0000313" key="2">
    <source>
        <dbReference type="Proteomes" id="UP001623348"/>
    </source>
</evidence>